<name>A0A1F5G5A2_9BACT</name>
<dbReference type="Proteomes" id="UP000179102">
    <property type="component" value="Unassembled WGS sequence"/>
</dbReference>
<comment type="caution">
    <text evidence="1">The sequence shown here is derived from an EMBL/GenBank/DDBJ whole genome shotgun (WGS) entry which is preliminary data.</text>
</comment>
<dbReference type="CDD" id="cd00063">
    <property type="entry name" value="FN3"/>
    <property type="match status" value="1"/>
</dbReference>
<organism evidence="1 2">
    <name type="scientific">Candidatus Curtissbacteria bacterium RIFCSPHIGHO2_01_FULL_41_11</name>
    <dbReference type="NCBI Taxonomy" id="1797711"/>
    <lineage>
        <taxon>Bacteria</taxon>
        <taxon>Candidatus Curtissiibacteriota</taxon>
    </lineage>
</organism>
<dbReference type="EMBL" id="MFAZ01000022">
    <property type="protein sequence ID" value="OGD87052.1"/>
    <property type="molecule type" value="Genomic_DNA"/>
</dbReference>
<sequence>MIGRLKTIFLPVLAGLFLSLLFGAHFSNNAYAQSQTLGSITICKVITDPSGNITDGSSMPGVSFVIPGITPAQTSEAPATGQIPDSPFTTPLTANADLIGGDGINDSQCTTYSNLTIGSYYYGQETISPAANWKAPLYNDQYAINVFTLGDFFTYDSNLFDGDPANDASRNLNADGHIILTNARPDRTLVVLNQLQSGPSTGGGPNIGGGPSTGGNISTPQCPTGVPQKIDQVWFSNDLPGEVTVNWANKGDAWGFHIAYGPSQNSLIWGVDVPDPNANSFTLKGLQGGNLWVAVTAKSSQDCGGPTTDPKQVDGGVGAQVLGASTLASTGSLDSMVLLLSGAALISAGLWNAQNALKKGKKA</sequence>
<protein>
    <submittedName>
        <fullName evidence="1">Uncharacterized protein</fullName>
    </submittedName>
</protein>
<proteinExistence type="predicted"/>
<reference evidence="1 2" key="1">
    <citation type="journal article" date="2016" name="Nat. Commun.">
        <title>Thousands of microbial genomes shed light on interconnected biogeochemical processes in an aquifer system.</title>
        <authorList>
            <person name="Anantharaman K."/>
            <person name="Brown C.T."/>
            <person name="Hug L.A."/>
            <person name="Sharon I."/>
            <person name="Castelle C.J."/>
            <person name="Probst A.J."/>
            <person name="Thomas B.C."/>
            <person name="Singh A."/>
            <person name="Wilkins M.J."/>
            <person name="Karaoz U."/>
            <person name="Brodie E.L."/>
            <person name="Williams K.H."/>
            <person name="Hubbard S.S."/>
            <person name="Banfield J.F."/>
        </authorList>
    </citation>
    <scope>NUCLEOTIDE SEQUENCE [LARGE SCALE GENOMIC DNA]</scope>
</reference>
<dbReference type="InterPro" id="IPR003961">
    <property type="entry name" value="FN3_dom"/>
</dbReference>
<dbReference type="AlphaFoldDB" id="A0A1F5G5A2"/>
<evidence type="ECO:0000313" key="1">
    <source>
        <dbReference type="EMBL" id="OGD87052.1"/>
    </source>
</evidence>
<accession>A0A1F5G5A2</accession>
<gene>
    <name evidence="1" type="ORF">A2870_00200</name>
</gene>
<dbReference type="STRING" id="1797711.A2870_00200"/>
<evidence type="ECO:0000313" key="2">
    <source>
        <dbReference type="Proteomes" id="UP000179102"/>
    </source>
</evidence>